<dbReference type="PANTHER" id="PTHR22677:SF4">
    <property type="entry name" value="USHER SYNDROME TYPE-1G PROTEIN-LIKE PROTEIN"/>
    <property type="match status" value="1"/>
</dbReference>
<gene>
    <name evidence="3" type="ORF">ACFFGA_05580</name>
</gene>
<feature type="chain" id="PRO_5046751690" evidence="2">
    <location>
        <begin position="22"/>
        <end position="132"/>
    </location>
</feature>
<dbReference type="Gene3D" id="1.25.40.20">
    <property type="entry name" value="Ankyrin repeat-containing domain"/>
    <property type="match status" value="1"/>
</dbReference>
<proteinExistence type="predicted"/>
<dbReference type="PROSITE" id="PS50297">
    <property type="entry name" value="ANK_REP_REGION"/>
    <property type="match status" value="1"/>
</dbReference>
<dbReference type="EMBL" id="JBHLTQ010000002">
    <property type="protein sequence ID" value="MFC0604014.1"/>
    <property type="molecule type" value="Genomic_DNA"/>
</dbReference>
<evidence type="ECO:0000313" key="4">
    <source>
        <dbReference type="Proteomes" id="UP001589832"/>
    </source>
</evidence>
<feature type="repeat" description="ANK" evidence="1">
    <location>
        <begin position="70"/>
        <end position="102"/>
    </location>
</feature>
<dbReference type="PROSITE" id="PS50088">
    <property type="entry name" value="ANK_REPEAT"/>
    <property type="match status" value="2"/>
</dbReference>
<evidence type="ECO:0000313" key="3">
    <source>
        <dbReference type="EMBL" id="MFC0604014.1"/>
    </source>
</evidence>
<dbReference type="InterPro" id="IPR036770">
    <property type="entry name" value="Ankyrin_rpt-contain_sf"/>
</dbReference>
<comment type="caution">
    <text evidence="3">The sequence shown here is derived from an EMBL/GenBank/DDBJ whole genome shotgun (WGS) entry which is preliminary data.</text>
</comment>
<organism evidence="3 4">
    <name type="scientific">Winogradskyella pulchriflava</name>
    <dbReference type="NCBI Taxonomy" id="1110688"/>
    <lineage>
        <taxon>Bacteria</taxon>
        <taxon>Pseudomonadati</taxon>
        <taxon>Bacteroidota</taxon>
        <taxon>Flavobacteriia</taxon>
        <taxon>Flavobacteriales</taxon>
        <taxon>Flavobacteriaceae</taxon>
        <taxon>Winogradskyella</taxon>
    </lineage>
</organism>
<dbReference type="Proteomes" id="UP001589832">
    <property type="component" value="Unassembled WGS sequence"/>
</dbReference>
<dbReference type="PANTHER" id="PTHR22677">
    <property type="entry name" value="ANKYRIN REPEAT DOMAIN-CONTAINING PROTEIN 60"/>
    <property type="match status" value="1"/>
</dbReference>
<evidence type="ECO:0000256" key="2">
    <source>
        <dbReference type="SAM" id="SignalP"/>
    </source>
</evidence>
<name>A0ABV6Q6V5_9FLAO</name>
<dbReference type="SUPFAM" id="SSF48403">
    <property type="entry name" value="Ankyrin repeat"/>
    <property type="match status" value="1"/>
</dbReference>
<sequence length="132" mass="14258">MKKSAVVLALALGFSICNLNATNDVLTSNSNEVTVKNVEVSPLCKAVATGNLEEVNKLIKAGADVNEKSNGMMPIHYAAKYNRVEIIKALITGGSKIHEPCDLGYTALNHAEKSKAKEAAQFLKRFKRKPSN</sequence>
<feature type="repeat" description="ANK" evidence="1">
    <location>
        <begin position="38"/>
        <end position="70"/>
    </location>
</feature>
<dbReference type="Pfam" id="PF12796">
    <property type="entry name" value="Ank_2"/>
    <property type="match status" value="1"/>
</dbReference>
<keyword evidence="2" id="KW-0732">Signal</keyword>
<feature type="signal peptide" evidence="2">
    <location>
        <begin position="1"/>
        <end position="21"/>
    </location>
</feature>
<reference evidence="3 4" key="1">
    <citation type="submission" date="2024-09" db="EMBL/GenBank/DDBJ databases">
        <authorList>
            <person name="Sun Q."/>
            <person name="Mori K."/>
        </authorList>
    </citation>
    <scope>NUCLEOTIDE SEQUENCE [LARGE SCALE GENOMIC DNA]</scope>
    <source>
        <strain evidence="3 4">NCAIM B.02481</strain>
    </source>
</reference>
<dbReference type="SMART" id="SM00248">
    <property type="entry name" value="ANK"/>
    <property type="match status" value="3"/>
</dbReference>
<dbReference type="InterPro" id="IPR039323">
    <property type="entry name" value="ANKRD_45/46/60"/>
</dbReference>
<protein>
    <submittedName>
        <fullName evidence="3">Ankyrin repeat domain-containing protein</fullName>
    </submittedName>
</protein>
<evidence type="ECO:0000256" key="1">
    <source>
        <dbReference type="PROSITE-ProRule" id="PRU00023"/>
    </source>
</evidence>
<keyword evidence="1" id="KW-0040">ANK repeat</keyword>
<dbReference type="InterPro" id="IPR002110">
    <property type="entry name" value="Ankyrin_rpt"/>
</dbReference>
<keyword evidence="4" id="KW-1185">Reference proteome</keyword>
<dbReference type="RefSeq" id="WP_386060894.1">
    <property type="nucleotide sequence ID" value="NZ_JBHLTQ010000002.1"/>
</dbReference>
<accession>A0ABV6Q6V5</accession>